<reference evidence="1 2" key="1">
    <citation type="submission" date="2022-04" db="EMBL/GenBank/DDBJ databases">
        <title>Genome sequence of soybean root-associated Caulobacter segnis RL271.</title>
        <authorList>
            <person name="Longley R."/>
            <person name="Bonito G."/>
            <person name="Trigodet F."/>
            <person name="Crosson S."/>
            <person name="Fiebig A."/>
        </authorList>
    </citation>
    <scope>NUCLEOTIDE SEQUENCE [LARGE SCALE GENOMIC DNA]</scope>
    <source>
        <strain evidence="1 2">RL271</strain>
    </source>
</reference>
<organism evidence="1 2">
    <name type="scientific">Caulobacter segnis</name>
    <dbReference type="NCBI Taxonomy" id="88688"/>
    <lineage>
        <taxon>Bacteria</taxon>
        <taxon>Pseudomonadati</taxon>
        <taxon>Pseudomonadota</taxon>
        <taxon>Alphaproteobacteria</taxon>
        <taxon>Caulobacterales</taxon>
        <taxon>Caulobacteraceae</taxon>
        <taxon>Caulobacter</taxon>
    </lineage>
</organism>
<dbReference type="EMBL" id="CP096040">
    <property type="protein sequence ID" value="USQ95003.1"/>
    <property type="molecule type" value="Genomic_DNA"/>
</dbReference>
<protein>
    <submittedName>
        <fullName evidence="1">Uncharacterized protein</fullName>
    </submittedName>
</protein>
<dbReference type="Proteomes" id="UP001057520">
    <property type="component" value="Chromosome"/>
</dbReference>
<proteinExistence type="predicted"/>
<evidence type="ECO:0000313" key="2">
    <source>
        <dbReference type="Proteomes" id="UP001057520"/>
    </source>
</evidence>
<name>A0ABY4ZQD4_9CAUL</name>
<evidence type="ECO:0000313" key="1">
    <source>
        <dbReference type="EMBL" id="USQ95003.1"/>
    </source>
</evidence>
<keyword evidence="2" id="KW-1185">Reference proteome</keyword>
<gene>
    <name evidence="1" type="ORF">MZV50_20945</name>
</gene>
<accession>A0ABY4ZQD4</accession>
<sequence>MTARILIVGQDADTVDYAAPGIIAGMTAEKVRAGLAASKAALESQGHACDLLEVQPDPPTAEAEVRAQLAGATYDVVVIGAGIRNPPPKLFLFETVLNAVHAGAPSARIAFNTRPDDSDGAALRWAGR</sequence>